<dbReference type="Gene3D" id="3.30.200.20">
    <property type="entry name" value="Phosphorylase Kinase, domain 1"/>
    <property type="match status" value="1"/>
</dbReference>
<dbReference type="SUPFAM" id="SSF56112">
    <property type="entry name" value="Protein kinase-like (PK-like)"/>
    <property type="match status" value="1"/>
</dbReference>
<sequence length="821" mass="85413">MSEQNPELIAGRYLLVERIGQGGMGRVWRGLDQQLFGREVAVKEILFPPGLDDGDRAVLLRRFTGEARAAVALSHPGVITVHDVVEHRGAPVIIMELIRGQSLAAAIRDRGRLPVRRVAEIGAVMLDALAEAHGARIVHRDIKPDNVLLTKDRVVLTDFGIAHLADSTTKLSHSGIVIGTPHYMPPEQLEGKRPTPANDLWALGATLYHAVEGRPPFDAEGLHALAVAVFTSPHHPPVHAGPLIPVLDALLTKDPAQRVGAAEAAEMLASVLRSVPRADAIIGHGPTNEPAPETVPAPAPEPLPAPTSEPTPEPTPEPVPAPAPESVPEQAPEPPADTPAPPTPTVLDSGSAPRAPRRPVPDRPTFPPAPVPVPPPAPVPPAENQVTLDATAEREHGGRASSKRPGLTRRSAVLGTALAVLTTGSVLTWALNLDHDAPRGGAAGSGAGDSAVTVVIGVDAPLSGGLSSMGVGIKNAADLAVRTANESRHVPGVKFEIEALDDGADPAKGASNAARFVADGKVLGVVGPLTSSVARSFVPPLAQADVVNVSPGNTDPALTLGPDWAAGTTSRPYATYFRTIATDVDQGPFAARYLHDSKKTKVYAIDDASDHGAALTAGLTAEFTKLGGTVVGTEQVDPAERAFAGLATRVRSSGADAVYFGGYYDTAAPISQQLKQAGVDIPLMGGDGIFDQQYLTENPRAEGDLATHIGLPAEETEAGRDFLTRYGKAGYAEPAGWYGPYAYDATWTLIEAVKDVVTANGGTLPDNARAKLPQAVAASSFDGVTGRVAFTKDGDTVNRRLTVYAVNAGSWTAVTSGSTTP</sequence>
<feature type="region of interest" description="Disordered" evidence="6">
    <location>
        <begin position="280"/>
        <end position="383"/>
    </location>
</feature>
<dbReference type="Gene3D" id="3.40.50.2300">
    <property type="match status" value="2"/>
</dbReference>
<evidence type="ECO:0000313" key="9">
    <source>
        <dbReference type="Proteomes" id="UP001622594"/>
    </source>
</evidence>
<gene>
    <name evidence="8" type="ORF">OG814_39570</name>
</gene>
<keyword evidence="3 5" id="KW-0547">Nucleotide-binding</keyword>
<feature type="domain" description="Protein kinase" evidence="7">
    <location>
        <begin position="13"/>
        <end position="272"/>
    </location>
</feature>
<dbReference type="Gene3D" id="1.10.510.10">
    <property type="entry name" value="Transferase(Phosphotransferase) domain 1"/>
    <property type="match status" value="1"/>
</dbReference>
<dbReference type="Proteomes" id="UP001622594">
    <property type="component" value="Chromosome"/>
</dbReference>
<reference evidence="8 9" key="1">
    <citation type="submission" date="2022-10" db="EMBL/GenBank/DDBJ databases">
        <title>The complete genomes of actinobacterial strains from the NBC collection.</title>
        <authorList>
            <person name="Joergensen T.S."/>
            <person name="Alvarez Arevalo M."/>
            <person name="Sterndorff E.B."/>
            <person name="Faurdal D."/>
            <person name="Vuksanovic O."/>
            <person name="Mourched A.-S."/>
            <person name="Charusanti P."/>
            <person name="Shaw S."/>
            <person name="Blin K."/>
            <person name="Weber T."/>
        </authorList>
    </citation>
    <scope>NUCLEOTIDE SEQUENCE [LARGE SCALE GENOMIC DNA]</scope>
    <source>
        <strain evidence="8 9">NBC_00123</strain>
    </source>
</reference>
<keyword evidence="4 5" id="KW-0067">ATP-binding</keyword>
<name>A0ABZ1LK94_9ACTN</name>
<dbReference type="InterPro" id="IPR017441">
    <property type="entry name" value="Protein_kinase_ATP_BS"/>
</dbReference>
<dbReference type="PANTHER" id="PTHR47151">
    <property type="entry name" value="LEU/ILE/VAL-BINDING ABC TRANSPORTER SUBUNIT"/>
    <property type="match status" value="1"/>
</dbReference>
<dbReference type="EMBL" id="CP108188">
    <property type="protein sequence ID" value="WTR74941.1"/>
    <property type="molecule type" value="Genomic_DNA"/>
</dbReference>
<dbReference type="CDD" id="cd14014">
    <property type="entry name" value="STKc_PknB_like"/>
    <property type="match status" value="1"/>
</dbReference>
<evidence type="ECO:0000256" key="2">
    <source>
        <dbReference type="ARBA" id="ARBA00022729"/>
    </source>
</evidence>
<dbReference type="InterPro" id="IPR011009">
    <property type="entry name" value="Kinase-like_dom_sf"/>
</dbReference>
<evidence type="ECO:0000256" key="4">
    <source>
        <dbReference type="ARBA" id="ARBA00022840"/>
    </source>
</evidence>
<proteinExistence type="inferred from homology"/>
<evidence type="ECO:0000259" key="7">
    <source>
        <dbReference type="PROSITE" id="PS50011"/>
    </source>
</evidence>
<dbReference type="Pfam" id="PF13458">
    <property type="entry name" value="Peripla_BP_6"/>
    <property type="match status" value="1"/>
</dbReference>
<dbReference type="SUPFAM" id="SSF53822">
    <property type="entry name" value="Periplasmic binding protein-like I"/>
    <property type="match status" value="1"/>
</dbReference>
<keyword evidence="2" id="KW-0732">Signal</keyword>
<dbReference type="PROSITE" id="PS50011">
    <property type="entry name" value="PROTEIN_KINASE_DOM"/>
    <property type="match status" value="1"/>
</dbReference>
<dbReference type="CDD" id="cd06342">
    <property type="entry name" value="PBP1_ABC_LIVBP-like"/>
    <property type="match status" value="1"/>
</dbReference>
<dbReference type="SMART" id="SM00220">
    <property type="entry name" value="S_TKc"/>
    <property type="match status" value="1"/>
</dbReference>
<evidence type="ECO:0000256" key="3">
    <source>
        <dbReference type="ARBA" id="ARBA00022741"/>
    </source>
</evidence>
<dbReference type="RefSeq" id="WP_406079729.1">
    <property type="nucleotide sequence ID" value="NZ_CP108188.1"/>
</dbReference>
<dbReference type="PANTHER" id="PTHR47151:SF2">
    <property type="entry name" value="AMINO ACID BINDING PROTEIN"/>
    <property type="match status" value="1"/>
</dbReference>
<evidence type="ECO:0000313" key="8">
    <source>
        <dbReference type="EMBL" id="WTR74941.1"/>
    </source>
</evidence>
<evidence type="ECO:0000256" key="1">
    <source>
        <dbReference type="ARBA" id="ARBA00010062"/>
    </source>
</evidence>
<comment type="similarity">
    <text evidence="1">Belongs to the leucine-binding protein family.</text>
</comment>
<evidence type="ECO:0000256" key="5">
    <source>
        <dbReference type="PROSITE-ProRule" id="PRU10141"/>
    </source>
</evidence>
<protein>
    <submittedName>
        <fullName evidence="8">Bifunctional serine/threonine-protein kinase/ABC transporter substrate-binding protein</fullName>
    </submittedName>
</protein>
<dbReference type="PROSITE" id="PS00108">
    <property type="entry name" value="PROTEIN_KINASE_ST"/>
    <property type="match status" value="1"/>
</dbReference>
<keyword evidence="9" id="KW-1185">Reference proteome</keyword>
<dbReference type="InterPro" id="IPR008271">
    <property type="entry name" value="Ser/Thr_kinase_AS"/>
</dbReference>
<accession>A0ABZ1LK94</accession>
<dbReference type="InterPro" id="IPR028081">
    <property type="entry name" value="Leu-bd"/>
</dbReference>
<organism evidence="8 9">
    <name type="scientific">Streptomyces zaomyceticus</name>
    <dbReference type="NCBI Taxonomy" id="68286"/>
    <lineage>
        <taxon>Bacteria</taxon>
        <taxon>Bacillati</taxon>
        <taxon>Actinomycetota</taxon>
        <taxon>Actinomycetes</taxon>
        <taxon>Kitasatosporales</taxon>
        <taxon>Streptomycetaceae</taxon>
        <taxon>Streptomyces</taxon>
    </lineage>
</organism>
<feature type="binding site" evidence="5">
    <location>
        <position position="43"/>
    </location>
    <ligand>
        <name>ATP</name>
        <dbReference type="ChEBI" id="CHEBI:30616"/>
    </ligand>
</feature>
<keyword evidence="8" id="KW-0418">Kinase</keyword>
<dbReference type="PROSITE" id="PS00107">
    <property type="entry name" value="PROTEIN_KINASE_ATP"/>
    <property type="match status" value="1"/>
</dbReference>
<evidence type="ECO:0000256" key="6">
    <source>
        <dbReference type="SAM" id="MobiDB-lite"/>
    </source>
</evidence>
<dbReference type="Pfam" id="PF00069">
    <property type="entry name" value="Pkinase"/>
    <property type="match status" value="1"/>
</dbReference>
<dbReference type="InterPro" id="IPR028082">
    <property type="entry name" value="Peripla_BP_I"/>
</dbReference>
<keyword evidence="8" id="KW-0808">Transferase</keyword>
<dbReference type="InterPro" id="IPR000719">
    <property type="entry name" value="Prot_kinase_dom"/>
</dbReference>
<dbReference type="GO" id="GO:0016301">
    <property type="term" value="F:kinase activity"/>
    <property type="evidence" value="ECO:0007669"/>
    <property type="project" value="UniProtKB-KW"/>
</dbReference>
<feature type="compositionally biased region" description="Pro residues" evidence="6">
    <location>
        <begin position="362"/>
        <end position="381"/>
    </location>
</feature>
<feature type="compositionally biased region" description="Pro residues" evidence="6">
    <location>
        <begin position="293"/>
        <end position="344"/>
    </location>
</feature>